<organism evidence="6 7">
    <name type="scientific">Paracoccus caeni</name>
    <dbReference type="NCBI Taxonomy" id="657651"/>
    <lineage>
        <taxon>Bacteria</taxon>
        <taxon>Pseudomonadati</taxon>
        <taxon>Pseudomonadota</taxon>
        <taxon>Alphaproteobacteria</taxon>
        <taxon>Rhodobacterales</taxon>
        <taxon>Paracoccaceae</taxon>
        <taxon>Paracoccus</taxon>
    </lineage>
</organism>
<dbReference type="GO" id="GO:0006351">
    <property type="term" value="P:DNA-templated transcription"/>
    <property type="evidence" value="ECO:0007669"/>
    <property type="project" value="TreeGrafter"/>
</dbReference>
<keyword evidence="7" id="KW-1185">Reference proteome</keyword>
<dbReference type="AlphaFoldDB" id="A0A934SH71"/>
<dbReference type="FunFam" id="1.10.10.10:FF:000001">
    <property type="entry name" value="LysR family transcriptional regulator"/>
    <property type="match status" value="1"/>
</dbReference>
<reference evidence="6" key="1">
    <citation type="submission" date="2021-01" db="EMBL/GenBank/DDBJ databases">
        <title>Paracoccus amoyensis sp. nov., isolated from the surface seawater along the coast of Xiamen Island, China.</title>
        <authorList>
            <person name="Lyu L."/>
        </authorList>
    </citation>
    <scope>NUCLEOTIDE SEQUENCE</scope>
    <source>
        <strain evidence="6">MJ17</strain>
    </source>
</reference>
<dbReference type="Gene3D" id="1.10.10.10">
    <property type="entry name" value="Winged helix-like DNA-binding domain superfamily/Winged helix DNA-binding domain"/>
    <property type="match status" value="1"/>
</dbReference>
<dbReference type="Proteomes" id="UP000640485">
    <property type="component" value="Unassembled WGS sequence"/>
</dbReference>
<keyword evidence="4" id="KW-0804">Transcription</keyword>
<evidence type="ECO:0000313" key="7">
    <source>
        <dbReference type="Proteomes" id="UP000640485"/>
    </source>
</evidence>
<dbReference type="Gene3D" id="3.40.190.290">
    <property type="match status" value="1"/>
</dbReference>
<evidence type="ECO:0000256" key="4">
    <source>
        <dbReference type="ARBA" id="ARBA00023163"/>
    </source>
</evidence>
<dbReference type="RefSeq" id="WP_200688113.1">
    <property type="nucleotide sequence ID" value="NZ_JAEPRQ010000007.1"/>
</dbReference>
<sequence>MDNRIGEMQVFQRVVDTGSFSETARQLLMTPSTVSKLIARIEARLGVRLLERSTRRLSLTQEGQIYYDRSRALLVDLEEIEHDLSTGATSISGTVRVSSSVGFGIVAVEPLLPAFWEAHPNIVIDLSLSDEVIDLYLDHTDVAFRVGRLPDSSLTALKLGTAQRLMVASPDYLARHGTPQTVEDLAHHSCLGLNFRRSGPIWPLQDSGRVQDRNLSGPLIANNGGTVQRLALAGAGIGRIGEFHIREDLREGRLIEILPEATRGDTEDIHALFIGGDNIPHRIRAFLDFMVPRLRAFLVAP</sequence>
<comment type="caution">
    <text evidence="6">The sequence shown here is derived from an EMBL/GenBank/DDBJ whole genome shotgun (WGS) entry which is preliminary data.</text>
</comment>
<gene>
    <name evidence="6" type="ORF">JJJ17_15790</name>
</gene>
<comment type="similarity">
    <text evidence="1">Belongs to the LysR transcriptional regulatory family.</text>
</comment>
<accession>A0A934SH71</accession>
<dbReference type="InterPro" id="IPR036390">
    <property type="entry name" value="WH_DNA-bd_sf"/>
</dbReference>
<dbReference type="FunFam" id="3.40.190.290:FF:000001">
    <property type="entry name" value="Transcriptional regulator, LysR family"/>
    <property type="match status" value="1"/>
</dbReference>
<dbReference type="Pfam" id="PF00126">
    <property type="entry name" value="HTH_1"/>
    <property type="match status" value="1"/>
</dbReference>
<protein>
    <submittedName>
        <fullName evidence="6">LysR family transcriptional regulator</fullName>
    </submittedName>
</protein>
<evidence type="ECO:0000259" key="5">
    <source>
        <dbReference type="PROSITE" id="PS50931"/>
    </source>
</evidence>
<dbReference type="PANTHER" id="PTHR30537:SF71">
    <property type="entry name" value="TRANSCRIPTIONAL REGULATORY PROTEIN"/>
    <property type="match status" value="1"/>
</dbReference>
<keyword evidence="3" id="KW-0238">DNA-binding</keyword>
<evidence type="ECO:0000256" key="1">
    <source>
        <dbReference type="ARBA" id="ARBA00009437"/>
    </source>
</evidence>
<dbReference type="InterPro" id="IPR058163">
    <property type="entry name" value="LysR-type_TF_proteobact-type"/>
</dbReference>
<dbReference type="Pfam" id="PF03466">
    <property type="entry name" value="LysR_substrate"/>
    <property type="match status" value="1"/>
</dbReference>
<dbReference type="InterPro" id="IPR000847">
    <property type="entry name" value="LysR_HTH_N"/>
</dbReference>
<evidence type="ECO:0000256" key="2">
    <source>
        <dbReference type="ARBA" id="ARBA00023015"/>
    </source>
</evidence>
<keyword evidence="2" id="KW-0805">Transcription regulation</keyword>
<dbReference type="GO" id="GO:0003700">
    <property type="term" value="F:DNA-binding transcription factor activity"/>
    <property type="evidence" value="ECO:0007669"/>
    <property type="project" value="InterPro"/>
</dbReference>
<dbReference type="SUPFAM" id="SSF46785">
    <property type="entry name" value="Winged helix' DNA-binding domain"/>
    <property type="match status" value="1"/>
</dbReference>
<dbReference type="PROSITE" id="PS50931">
    <property type="entry name" value="HTH_LYSR"/>
    <property type="match status" value="1"/>
</dbReference>
<dbReference type="EMBL" id="JAEPRQ010000007">
    <property type="protein sequence ID" value="MBK4217390.1"/>
    <property type="molecule type" value="Genomic_DNA"/>
</dbReference>
<dbReference type="InterPro" id="IPR036388">
    <property type="entry name" value="WH-like_DNA-bd_sf"/>
</dbReference>
<evidence type="ECO:0000256" key="3">
    <source>
        <dbReference type="ARBA" id="ARBA00023125"/>
    </source>
</evidence>
<dbReference type="PANTHER" id="PTHR30537">
    <property type="entry name" value="HTH-TYPE TRANSCRIPTIONAL REGULATOR"/>
    <property type="match status" value="1"/>
</dbReference>
<feature type="domain" description="HTH lysR-type" evidence="5">
    <location>
        <begin position="1"/>
        <end position="60"/>
    </location>
</feature>
<name>A0A934SH71_9RHOB</name>
<dbReference type="GO" id="GO:0043565">
    <property type="term" value="F:sequence-specific DNA binding"/>
    <property type="evidence" value="ECO:0007669"/>
    <property type="project" value="TreeGrafter"/>
</dbReference>
<dbReference type="InterPro" id="IPR005119">
    <property type="entry name" value="LysR_subst-bd"/>
</dbReference>
<dbReference type="SUPFAM" id="SSF53850">
    <property type="entry name" value="Periplasmic binding protein-like II"/>
    <property type="match status" value="1"/>
</dbReference>
<evidence type="ECO:0000313" key="6">
    <source>
        <dbReference type="EMBL" id="MBK4217390.1"/>
    </source>
</evidence>
<proteinExistence type="inferred from homology"/>